<keyword evidence="2" id="KW-1185">Reference proteome</keyword>
<evidence type="ECO:0000313" key="2">
    <source>
        <dbReference type="Proteomes" id="UP000887458"/>
    </source>
</evidence>
<name>A0ABQ8JKS5_DERPT</name>
<gene>
    <name evidence="1" type="ORF">DERP_003492</name>
</gene>
<proteinExistence type="predicted"/>
<reference evidence="1 2" key="1">
    <citation type="journal article" date="2018" name="J. Allergy Clin. Immunol.">
        <title>High-quality assembly of Dermatophagoides pteronyssinus genome and transcriptome reveals a wide range of novel allergens.</title>
        <authorList>
            <person name="Liu X.Y."/>
            <person name="Yang K.Y."/>
            <person name="Wang M.Q."/>
            <person name="Kwok J.S."/>
            <person name="Zeng X."/>
            <person name="Yang Z."/>
            <person name="Xiao X.J."/>
            <person name="Lau C.P."/>
            <person name="Li Y."/>
            <person name="Huang Z.M."/>
            <person name="Ba J.G."/>
            <person name="Yim A.K."/>
            <person name="Ouyang C.Y."/>
            <person name="Ngai S.M."/>
            <person name="Chan T.F."/>
            <person name="Leung E.L."/>
            <person name="Liu L."/>
            <person name="Liu Z.G."/>
            <person name="Tsui S.K."/>
        </authorList>
    </citation>
    <scope>NUCLEOTIDE SEQUENCE [LARGE SCALE GENOMIC DNA]</scope>
    <source>
        <strain evidence="1">Derp</strain>
    </source>
</reference>
<sequence>MNLTNYTQWTCIVTTVHVIHHLPEVVRLYGPLMVNSAFHVENSMGIMGKKVKSFHKMSSSTSKPIR</sequence>
<evidence type="ECO:0000313" key="1">
    <source>
        <dbReference type="EMBL" id="KAH9423215.1"/>
    </source>
</evidence>
<organism evidence="1 2">
    <name type="scientific">Dermatophagoides pteronyssinus</name>
    <name type="common">European house dust mite</name>
    <dbReference type="NCBI Taxonomy" id="6956"/>
    <lineage>
        <taxon>Eukaryota</taxon>
        <taxon>Metazoa</taxon>
        <taxon>Ecdysozoa</taxon>
        <taxon>Arthropoda</taxon>
        <taxon>Chelicerata</taxon>
        <taxon>Arachnida</taxon>
        <taxon>Acari</taxon>
        <taxon>Acariformes</taxon>
        <taxon>Sarcoptiformes</taxon>
        <taxon>Astigmata</taxon>
        <taxon>Psoroptidia</taxon>
        <taxon>Analgoidea</taxon>
        <taxon>Pyroglyphidae</taxon>
        <taxon>Dermatophagoidinae</taxon>
        <taxon>Dermatophagoides</taxon>
    </lineage>
</organism>
<protein>
    <submittedName>
        <fullName evidence="1">Uncharacterized protein</fullName>
    </submittedName>
</protein>
<reference evidence="1 2" key="2">
    <citation type="journal article" date="2022" name="Mol. Biol. Evol.">
        <title>Comparative Genomics Reveals Insights into the Divergent Evolution of Astigmatic Mites and Household Pest Adaptations.</title>
        <authorList>
            <person name="Xiong Q."/>
            <person name="Wan A.T."/>
            <person name="Liu X."/>
            <person name="Fung C.S."/>
            <person name="Xiao X."/>
            <person name="Malainual N."/>
            <person name="Hou J."/>
            <person name="Wang L."/>
            <person name="Wang M."/>
            <person name="Yang K.Y."/>
            <person name="Cui Y."/>
            <person name="Leung E.L."/>
            <person name="Nong W."/>
            <person name="Shin S.K."/>
            <person name="Au S.W."/>
            <person name="Jeong K.Y."/>
            <person name="Chew F.T."/>
            <person name="Hui J.H."/>
            <person name="Leung T.F."/>
            <person name="Tungtrongchitr A."/>
            <person name="Zhong N."/>
            <person name="Liu Z."/>
            <person name="Tsui S.K."/>
        </authorList>
    </citation>
    <scope>NUCLEOTIDE SEQUENCE [LARGE SCALE GENOMIC DNA]</scope>
    <source>
        <strain evidence="1">Derp</strain>
    </source>
</reference>
<accession>A0ABQ8JKS5</accession>
<dbReference type="EMBL" id="NJHN03000032">
    <property type="protein sequence ID" value="KAH9423215.1"/>
    <property type="molecule type" value="Genomic_DNA"/>
</dbReference>
<dbReference type="Proteomes" id="UP000887458">
    <property type="component" value="Unassembled WGS sequence"/>
</dbReference>
<comment type="caution">
    <text evidence="1">The sequence shown here is derived from an EMBL/GenBank/DDBJ whole genome shotgun (WGS) entry which is preliminary data.</text>
</comment>